<sequence length="203" mass="22481">MEIAVMSKLFGCVKLLTKYLQVVADDLATYSQECVDAVKTGVAQLEDLLSNSGDENVTSLFNLCDDIEESVNNTSDMANFFELIADNFAGIAQYNKNVGRTTSIDDLCVILTNDTIGSEVYRLAEVNRLVAGSDCVDYKYESTVNALKNTTITTSGNMRQWIYQTCTEYGWYQTSSQADPVFSDKFPLDFFTQLCIDVYGGGI</sequence>
<keyword evidence="5" id="KW-0325">Glycoprotein</keyword>
<comment type="similarity">
    <text evidence="1">Belongs to the peptidase S28 family.</text>
</comment>
<keyword evidence="4" id="KW-0378">Hydrolase</keyword>
<evidence type="ECO:0000313" key="7">
    <source>
        <dbReference type="Proteomes" id="UP001162162"/>
    </source>
</evidence>
<dbReference type="Gene3D" id="3.40.50.1820">
    <property type="entry name" value="alpha/beta hydrolase"/>
    <property type="match status" value="1"/>
</dbReference>
<evidence type="ECO:0000313" key="6">
    <source>
        <dbReference type="EMBL" id="KAJ8951301.1"/>
    </source>
</evidence>
<comment type="caution">
    <text evidence="6">The sequence shown here is derived from an EMBL/GenBank/DDBJ whole genome shotgun (WGS) entry which is preliminary data.</text>
</comment>
<dbReference type="Proteomes" id="UP001162162">
    <property type="component" value="Unassembled WGS sequence"/>
</dbReference>
<dbReference type="FunFam" id="1.20.120.980:FF:000003">
    <property type="entry name" value="Serine protease 16"/>
    <property type="match status" value="1"/>
</dbReference>
<evidence type="ECO:0000256" key="4">
    <source>
        <dbReference type="ARBA" id="ARBA00022801"/>
    </source>
</evidence>
<dbReference type="EMBL" id="JAPWTK010000087">
    <property type="protein sequence ID" value="KAJ8951301.1"/>
    <property type="molecule type" value="Genomic_DNA"/>
</dbReference>
<proteinExistence type="inferred from homology"/>
<dbReference type="PANTHER" id="PTHR11010:SF5">
    <property type="entry name" value="RE36938P-RELATED"/>
    <property type="match status" value="1"/>
</dbReference>
<accession>A0AAV8YJ47</accession>
<keyword evidence="3" id="KW-0732">Signal</keyword>
<evidence type="ECO:0000256" key="3">
    <source>
        <dbReference type="ARBA" id="ARBA00022729"/>
    </source>
</evidence>
<dbReference type="GO" id="GO:0008239">
    <property type="term" value="F:dipeptidyl-peptidase activity"/>
    <property type="evidence" value="ECO:0007669"/>
    <property type="project" value="TreeGrafter"/>
</dbReference>
<dbReference type="GO" id="GO:0070008">
    <property type="term" value="F:serine-type exopeptidase activity"/>
    <property type="evidence" value="ECO:0007669"/>
    <property type="project" value="InterPro"/>
</dbReference>
<name>A0AAV8YJ47_9CUCU</name>
<keyword evidence="2" id="KW-0645">Protease</keyword>
<dbReference type="AlphaFoldDB" id="A0AAV8YJ47"/>
<gene>
    <name evidence="6" type="ORF">NQ318_008205</name>
</gene>
<dbReference type="InterPro" id="IPR029058">
    <property type="entry name" value="AB_hydrolase_fold"/>
</dbReference>
<reference evidence="6" key="1">
    <citation type="journal article" date="2023" name="Insect Mol. Biol.">
        <title>Genome sequencing provides insights into the evolution of gene families encoding plant cell wall-degrading enzymes in longhorned beetles.</title>
        <authorList>
            <person name="Shin N.R."/>
            <person name="Okamura Y."/>
            <person name="Kirsch R."/>
            <person name="Pauchet Y."/>
        </authorList>
    </citation>
    <scope>NUCLEOTIDE SEQUENCE</scope>
    <source>
        <strain evidence="6">AMC_N1</strain>
    </source>
</reference>
<keyword evidence="7" id="KW-1185">Reference proteome</keyword>
<dbReference type="Pfam" id="PF05577">
    <property type="entry name" value="Peptidase_S28"/>
    <property type="match status" value="1"/>
</dbReference>
<evidence type="ECO:0000256" key="2">
    <source>
        <dbReference type="ARBA" id="ARBA00022670"/>
    </source>
</evidence>
<dbReference type="PANTHER" id="PTHR11010">
    <property type="entry name" value="PROTEASE S28 PRO-X CARBOXYPEPTIDASE-RELATED"/>
    <property type="match status" value="1"/>
</dbReference>
<dbReference type="InterPro" id="IPR008758">
    <property type="entry name" value="Peptidase_S28"/>
</dbReference>
<organism evidence="6 7">
    <name type="scientific">Aromia moschata</name>
    <dbReference type="NCBI Taxonomy" id="1265417"/>
    <lineage>
        <taxon>Eukaryota</taxon>
        <taxon>Metazoa</taxon>
        <taxon>Ecdysozoa</taxon>
        <taxon>Arthropoda</taxon>
        <taxon>Hexapoda</taxon>
        <taxon>Insecta</taxon>
        <taxon>Pterygota</taxon>
        <taxon>Neoptera</taxon>
        <taxon>Endopterygota</taxon>
        <taxon>Coleoptera</taxon>
        <taxon>Polyphaga</taxon>
        <taxon>Cucujiformia</taxon>
        <taxon>Chrysomeloidea</taxon>
        <taxon>Cerambycidae</taxon>
        <taxon>Cerambycinae</taxon>
        <taxon>Callichromatini</taxon>
        <taxon>Aromia</taxon>
    </lineage>
</organism>
<dbReference type="Gene3D" id="1.20.120.980">
    <property type="entry name" value="Serine carboxypeptidase S28, SKS domain"/>
    <property type="match status" value="1"/>
</dbReference>
<evidence type="ECO:0000256" key="5">
    <source>
        <dbReference type="ARBA" id="ARBA00023180"/>
    </source>
</evidence>
<evidence type="ECO:0000256" key="1">
    <source>
        <dbReference type="ARBA" id="ARBA00011079"/>
    </source>
</evidence>
<dbReference type="GO" id="GO:0006508">
    <property type="term" value="P:proteolysis"/>
    <property type="evidence" value="ECO:0007669"/>
    <property type="project" value="UniProtKB-KW"/>
</dbReference>
<protein>
    <submittedName>
        <fullName evidence="6">Uncharacterized protein</fullName>
    </submittedName>
</protein>
<dbReference type="InterPro" id="IPR042269">
    <property type="entry name" value="Ser_carbopepase_S28_SKS"/>
</dbReference>